<evidence type="ECO:0000313" key="2">
    <source>
        <dbReference type="EMBL" id="CAB9514546.1"/>
    </source>
</evidence>
<organism evidence="2 3">
    <name type="scientific">Seminavis robusta</name>
    <dbReference type="NCBI Taxonomy" id="568900"/>
    <lineage>
        <taxon>Eukaryota</taxon>
        <taxon>Sar</taxon>
        <taxon>Stramenopiles</taxon>
        <taxon>Ochrophyta</taxon>
        <taxon>Bacillariophyta</taxon>
        <taxon>Bacillariophyceae</taxon>
        <taxon>Bacillariophycidae</taxon>
        <taxon>Naviculales</taxon>
        <taxon>Naviculaceae</taxon>
        <taxon>Seminavis</taxon>
    </lineage>
</organism>
<keyword evidence="3" id="KW-1185">Reference proteome</keyword>
<evidence type="ECO:0000313" key="3">
    <source>
        <dbReference type="Proteomes" id="UP001153069"/>
    </source>
</evidence>
<reference evidence="2" key="1">
    <citation type="submission" date="2020-06" db="EMBL/GenBank/DDBJ databases">
        <authorList>
            <consortium name="Plant Systems Biology data submission"/>
        </authorList>
    </citation>
    <scope>NUCLEOTIDE SEQUENCE</scope>
    <source>
        <strain evidence="2">D6</strain>
    </source>
</reference>
<gene>
    <name evidence="2" type="ORF">SEMRO_660_G183020.1</name>
</gene>
<comment type="caution">
    <text evidence="2">The sequence shown here is derived from an EMBL/GenBank/DDBJ whole genome shotgun (WGS) entry which is preliminary data.</text>
</comment>
<protein>
    <submittedName>
        <fullName evidence="2">Uncharacterized protein</fullName>
    </submittedName>
</protein>
<accession>A0A9N8E8F5</accession>
<evidence type="ECO:0000256" key="1">
    <source>
        <dbReference type="SAM" id="MobiDB-lite"/>
    </source>
</evidence>
<dbReference type="EMBL" id="CAICTM010000659">
    <property type="protein sequence ID" value="CAB9514546.1"/>
    <property type="molecule type" value="Genomic_DNA"/>
</dbReference>
<proteinExistence type="predicted"/>
<sequence>MSFPTGNFARWQGWEMNRSIAASTSTPGDLISSDVTDSNLLRHMLQFGDSNGAKKVSLRDDEDDNDNDNTSSSDSSMAPKHGVERPSFMCDGVYLPPPTLQRNVNRTESKL</sequence>
<name>A0A9N8E8F5_9STRA</name>
<dbReference type="Proteomes" id="UP001153069">
    <property type="component" value="Unassembled WGS sequence"/>
</dbReference>
<feature type="region of interest" description="Disordered" evidence="1">
    <location>
        <begin position="51"/>
        <end position="111"/>
    </location>
</feature>
<dbReference type="AlphaFoldDB" id="A0A9N8E8F5"/>